<dbReference type="EMBL" id="CP146256">
    <property type="protein sequence ID" value="XAH73907.1"/>
    <property type="molecule type" value="Genomic_DNA"/>
</dbReference>
<keyword evidence="2" id="KW-1185">Reference proteome</keyword>
<sequence>MFRFNILDMSAFLKAVNECSGTVNMIQENGYKRNINKEWGVQSTLKESFRENHNSLNLTLSIPDSKDYLRIVNCLIS</sequence>
<evidence type="ECO:0000313" key="1">
    <source>
        <dbReference type="EMBL" id="XAH73907.1"/>
    </source>
</evidence>
<protein>
    <submittedName>
        <fullName evidence="1">Ribonuclease HII</fullName>
    </submittedName>
</protein>
<gene>
    <name evidence="1" type="ORF">V6984_20780</name>
</gene>
<evidence type="ECO:0000313" key="2">
    <source>
        <dbReference type="Proteomes" id="UP001451571"/>
    </source>
</evidence>
<organism evidence="1 2">
    <name type="scientific">Kineothrix sedimenti</name>
    <dbReference type="NCBI Taxonomy" id="3123317"/>
    <lineage>
        <taxon>Bacteria</taxon>
        <taxon>Bacillati</taxon>
        <taxon>Bacillota</taxon>
        <taxon>Clostridia</taxon>
        <taxon>Lachnospirales</taxon>
        <taxon>Lachnospiraceae</taxon>
        <taxon>Kineothrix</taxon>
    </lineage>
</organism>
<name>A0ABZ3EUK1_9FIRM</name>
<dbReference type="RefSeq" id="WP_342757508.1">
    <property type="nucleotide sequence ID" value="NZ_CP146256.1"/>
</dbReference>
<dbReference type="Proteomes" id="UP001451571">
    <property type="component" value="Chromosome"/>
</dbReference>
<accession>A0ABZ3EUK1</accession>
<proteinExistence type="predicted"/>
<reference evidence="1 2" key="1">
    <citation type="submission" date="2024-02" db="EMBL/GenBank/DDBJ databases">
        <title>Bacterial strain from lacustrine sediment.</title>
        <authorList>
            <person name="Petit C."/>
            <person name="Fadhlaoui K."/>
        </authorList>
    </citation>
    <scope>NUCLEOTIDE SEQUENCE [LARGE SCALE GENOMIC DNA]</scope>
    <source>
        <strain evidence="1 2">IPX-CK</strain>
    </source>
</reference>